<name>A0ABU5NCR3_9RICK</name>
<evidence type="ECO:0000313" key="2">
    <source>
        <dbReference type="EMBL" id="MEA0970946.1"/>
    </source>
</evidence>
<sequence length="107" mass="12360">MKSRESCVVITTTDSEEVANKIASDLVEQRLAACVQVDKVKSFFYYEDECRQEKEFRLMIKAASKNYKLIEESIKLNHNYQLPQIIKLDITGGLVKYIDWIHASSVL</sequence>
<comment type="caution">
    <text evidence="2">The sequence shown here is derived from an EMBL/GenBank/DDBJ whole genome shotgun (WGS) entry which is preliminary data.</text>
</comment>
<dbReference type="PANTHER" id="PTHR23419:SF8">
    <property type="entry name" value="FI09726P"/>
    <property type="match status" value="1"/>
</dbReference>
<comment type="similarity">
    <text evidence="1">Belongs to the CutA family.</text>
</comment>
<dbReference type="RefSeq" id="WP_322776842.1">
    <property type="nucleotide sequence ID" value="NZ_JARJFB010000063.1"/>
</dbReference>
<dbReference type="EMBL" id="JARJFB010000063">
    <property type="protein sequence ID" value="MEA0970946.1"/>
    <property type="molecule type" value="Genomic_DNA"/>
</dbReference>
<dbReference type="Pfam" id="PF03091">
    <property type="entry name" value="CutA1"/>
    <property type="match status" value="1"/>
</dbReference>
<protein>
    <submittedName>
        <fullName evidence="2">Divalent-cation tolerance protein CutA</fullName>
    </submittedName>
</protein>
<gene>
    <name evidence="2" type="ORF">Megvenef_00915</name>
</gene>
<proteinExistence type="inferred from homology"/>
<evidence type="ECO:0000313" key="3">
    <source>
        <dbReference type="Proteomes" id="UP001291687"/>
    </source>
</evidence>
<organism evidence="2 3">
    <name type="scientific">Candidatus Megaera venefica</name>
    <dbReference type="NCBI Taxonomy" id="2055910"/>
    <lineage>
        <taxon>Bacteria</taxon>
        <taxon>Pseudomonadati</taxon>
        <taxon>Pseudomonadota</taxon>
        <taxon>Alphaproteobacteria</taxon>
        <taxon>Rickettsiales</taxon>
        <taxon>Rickettsiaceae</taxon>
        <taxon>Candidatus Megaera</taxon>
    </lineage>
</organism>
<dbReference type="Gene3D" id="3.30.70.120">
    <property type="match status" value="1"/>
</dbReference>
<dbReference type="InterPro" id="IPR015867">
    <property type="entry name" value="N-reg_PII/ATP_PRibTrfase_C"/>
</dbReference>
<keyword evidence="3" id="KW-1185">Reference proteome</keyword>
<dbReference type="PANTHER" id="PTHR23419">
    <property type="entry name" value="DIVALENT CATION TOLERANCE CUTA-RELATED"/>
    <property type="match status" value="1"/>
</dbReference>
<dbReference type="Proteomes" id="UP001291687">
    <property type="component" value="Unassembled WGS sequence"/>
</dbReference>
<dbReference type="SUPFAM" id="SSF54913">
    <property type="entry name" value="GlnB-like"/>
    <property type="match status" value="1"/>
</dbReference>
<reference evidence="2 3" key="1">
    <citation type="submission" date="2023-03" db="EMBL/GenBank/DDBJ databases">
        <title>Host association and intracellularity evolved multiple times independently in the Rickettsiales.</title>
        <authorList>
            <person name="Castelli M."/>
            <person name="Nardi T."/>
            <person name="Gammuto L."/>
            <person name="Bellinzona G."/>
            <person name="Sabaneyeva E."/>
            <person name="Potekhin A."/>
            <person name="Serra V."/>
            <person name="Petroni G."/>
            <person name="Sassera D."/>
        </authorList>
    </citation>
    <scope>NUCLEOTIDE SEQUENCE [LARGE SCALE GENOMIC DNA]</scope>
    <source>
        <strain evidence="2 3">Sr 2-6</strain>
    </source>
</reference>
<accession>A0ABU5NCR3</accession>
<evidence type="ECO:0000256" key="1">
    <source>
        <dbReference type="ARBA" id="ARBA00010169"/>
    </source>
</evidence>
<dbReference type="InterPro" id="IPR011322">
    <property type="entry name" value="N-reg_PII-like_a/b"/>
</dbReference>
<dbReference type="InterPro" id="IPR004323">
    <property type="entry name" value="Ion_tolerance_CutA"/>
</dbReference>